<dbReference type="RefSeq" id="WP_076454849.1">
    <property type="nucleotide sequence ID" value="NZ_FTNE01000063.1"/>
</dbReference>
<protein>
    <recommendedName>
        <fullName evidence="1">DUF6680 domain-containing protein</fullName>
    </recommendedName>
</protein>
<dbReference type="AlphaFoldDB" id="A0A8G2FFV4"/>
<evidence type="ECO:0000313" key="2">
    <source>
        <dbReference type="EMBL" id="SIR57818.1"/>
    </source>
</evidence>
<dbReference type="Proteomes" id="UP000186308">
    <property type="component" value="Unassembled WGS sequence"/>
</dbReference>
<keyword evidence="3" id="KW-1185">Reference proteome</keyword>
<organism evidence="2 3">
    <name type="scientific">Acidiphilium rubrum</name>
    <dbReference type="NCBI Taxonomy" id="526"/>
    <lineage>
        <taxon>Bacteria</taxon>
        <taxon>Pseudomonadati</taxon>
        <taxon>Pseudomonadota</taxon>
        <taxon>Alphaproteobacteria</taxon>
        <taxon>Acetobacterales</taxon>
        <taxon>Acidocellaceae</taxon>
        <taxon>Acidiphilium</taxon>
    </lineage>
</organism>
<feature type="domain" description="DUF6680" evidence="1">
    <location>
        <begin position="27"/>
        <end position="176"/>
    </location>
</feature>
<proteinExistence type="predicted"/>
<evidence type="ECO:0000313" key="3">
    <source>
        <dbReference type="Proteomes" id="UP000186308"/>
    </source>
</evidence>
<accession>A0A8G2FFV4</accession>
<dbReference type="OrthoDB" id="1493705at2"/>
<sequence length="186" mass="20315">MSPEWIAAIAAIWAAVATTWAALATSMAVIATRKAPVDAAQIAASLQDASERRRQKVWIFATVMQNRSFLAEVDCVKALNLIDAVFSDVPEVRNAWANLYAALNDKRNFPPTGGALPVIDDRRALLLSEMAKDLGLAENFRPDDLARVYLPTALLTEMEVRGMQQKLNHELLSGQLASSKLPPKSS</sequence>
<name>A0A8G2FFV4_ACIRU</name>
<gene>
    <name evidence="2" type="ORF">SAMN05421828_1633</name>
</gene>
<dbReference type="Pfam" id="PF20385">
    <property type="entry name" value="DUF6680"/>
    <property type="match status" value="1"/>
</dbReference>
<dbReference type="InterPro" id="IPR046502">
    <property type="entry name" value="DUF6680"/>
</dbReference>
<reference evidence="2 3" key="1">
    <citation type="submission" date="2017-01" db="EMBL/GenBank/DDBJ databases">
        <authorList>
            <person name="Varghese N."/>
            <person name="Submissions S."/>
        </authorList>
    </citation>
    <scope>NUCLEOTIDE SEQUENCE [LARGE SCALE GENOMIC DNA]</scope>
    <source>
        <strain evidence="2 3">ATCC 35905</strain>
    </source>
</reference>
<comment type="caution">
    <text evidence="2">The sequence shown here is derived from an EMBL/GenBank/DDBJ whole genome shotgun (WGS) entry which is preliminary data.</text>
</comment>
<evidence type="ECO:0000259" key="1">
    <source>
        <dbReference type="Pfam" id="PF20385"/>
    </source>
</evidence>
<dbReference type="EMBL" id="FTNE01000063">
    <property type="protein sequence ID" value="SIR57818.1"/>
    <property type="molecule type" value="Genomic_DNA"/>
</dbReference>